<dbReference type="EMBL" id="SWAD01000064">
    <property type="protein sequence ID" value="TMQ76066.1"/>
    <property type="molecule type" value="Genomic_DNA"/>
</dbReference>
<dbReference type="Proteomes" id="UP000306324">
    <property type="component" value="Unassembled WGS sequence"/>
</dbReference>
<comment type="caution">
    <text evidence="3">The sequence shown here is derived from an EMBL/GenBank/DDBJ whole genome shotgun (WGS) entry which is preliminary data.</text>
</comment>
<evidence type="ECO:0000313" key="3">
    <source>
        <dbReference type="EMBL" id="TMQ76066.1"/>
    </source>
</evidence>
<evidence type="ECO:0000313" key="4">
    <source>
        <dbReference type="Proteomes" id="UP000306324"/>
    </source>
</evidence>
<dbReference type="Pfam" id="PF00171">
    <property type="entry name" value="Aldedh"/>
    <property type="match status" value="1"/>
</dbReference>
<keyword evidence="4" id="KW-1185">Reference proteome</keyword>
<protein>
    <recommendedName>
        <fullName evidence="2">Aldehyde dehydrogenase domain-containing protein</fullName>
    </recommendedName>
</protein>
<dbReference type="AlphaFoldDB" id="A0A5S4EL64"/>
<dbReference type="InterPro" id="IPR016161">
    <property type="entry name" value="Ald_DH/histidinol_DH"/>
</dbReference>
<dbReference type="Gene3D" id="3.40.309.10">
    <property type="entry name" value="Aldehyde Dehydrogenase, Chain A, domain 2"/>
    <property type="match status" value="1"/>
</dbReference>
<accession>A0A5S4EL64</accession>
<sequence length="93" mass="9446">MPSPLTYPDGDDGDDEAALAIANGKVHGLAGAVCSQDLARASAVAAKMRAGQVDINVGQIMARPSISRPRSAVSGSPETAGRWLCPASRSSPN</sequence>
<dbReference type="GO" id="GO:0016620">
    <property type="term" value="F:oxidoreductase activity, acting on the aldehyde or oxo group of donors, NAD or NADP as acceptor"/>
    <property type="evidence" value="ECO:0007669"/>
    <property type="project" value="InterPro"/>
</dbReference>
<dbReference type="SUPFAM" id="SSF53720">
    <property type="entry name" value="ALDH-like"/>
    <property type="match status" value="1"/>
</dbReference>
<name>A0A5S4EL64_9PROT</name>
<evidence type="ECO:0000259" key="2">
    <source>
        <dbReference type="Pfam" id="PF00171"/>
    </source>
</evidence>
<feature type="region of interest" description="Disordered" evidence="1">
    <location>
        <begin position="66"/>
        <end position="93"/>
    </location>
</feature>
<feature type="domain" description="Aldehyde dehydrogenase" evidence="2">
    <location>
        <begin position="14"/>
        <end position="62"/>
    </location>
</feature>
<reference evidence="3 4" key="1">
    <citation type="submission" date="2019-04" db="EMBL/GenBank/DDBJ databases">
        <title>A novel phosphate-accumulating bacterium identified in bioreactor for phosphate removal from wastewater.</title>
        <authorList>
            <person name="Kotlyarov R.Y."/>
            <person name="Beletsky A.V."/>
            <person name="Kallistova A.Y."/>
            <person name="Dorofeev A.G."/>
            <person name="Nikolaev Y.Y."/>
            <person name="Pimenov N.V."/>
            <person name="Ravin N.V."/>
            <person name="Mardanov A.V."/>
        </authorList>
    </citation>
    <scope>NUCLEOTIDE SEQUENCE [LARGE SCALE GENOMIC DNA]</scope>
    <source>
        <strain evidence="3 4">Bin19</strain>
    </source>
</reference>
<dbReference type="InterPro" id="IPR015590">
    <property type="entry name" value="Aldehyde_DH_dom"/>
</dbReference>
<evidence type="ECO:0000256" key="1">
    <source>
        <dbReference type="SAM" id="MobiDB-lite"/>
    </source>
</evidence>
<dbReference type="InterPro" id="IPR016163">
    <property type="entry name" value="Ald_DH_C"/>
</dbReference>
<organism evidence="3 4">
    <name type="scientific">Candidatus Accumulibacter phosphatis</name>
    <dbReference type="NCBI Taxonomy" id="327160"/>
    <lineage>
        <taxon>Bacteria</taxon>
        <taxon>Pseudomonadati</taxon>
        <taxon>Pseudomonadota</taxon>
        <taxon>Betaproteobacteria</taxon>
        <taxon>Candidatus Accumulibacter</taxon>
    </lineage>
</organism>
<proteinExistence type="predicted"/>
<gene>
    <name evidence="3" type="ORF">ACCUM_0124</name>
</gene>